<dbReference type="Pfam" id="PF00990">
    <property type="entry name" value="GGDEF"/>
    <property type="match status" value="1"/>
</dbReference>
<feature type="signal peptide" evidence="5">
    <location>
        <begin position="1"/>
        <end position="22"/>
    </location>
</feature>
<dbReference type="PANTHER" id="PTHR35936:SF37">
    <property type="entry name" value="AMINO ACID ABC TRANSPORTER SUBSTRATE-BINDING PROTEIN"/>
    <property type="match status" value="1"/>
</dbReference>
<feature type="region of interest" description="Disordered" evidence="3">
    <location>
        <begin position="648"/>
        <end position="668"/>
    </location>
</feature>
<feature type="transmembrane region" description="Helical" evidence="4">
    <location>
        <begin position="491"/>
        <end position="508"/>
    </location>
</feature>
<keyword evidence="4" id="KW-0472">Membrane</keyword>
<proteinExistence type="inferred from homology"/>
<name>A0A510I3R6_9VIBR</name>
<evidence type="ECO:0000256" key="5">
    <source>
        <dbReference type="SAM" id="SignalP"/>
    </source>
</evidence>
<evidence type="ECO:0000259" key="6">
    <source>
        <dbReference type="PROSITE" id="PS50887"/>
    </source>
</evidence>
<sequence>MVKIFKGLVFAYLLQCSPFLFAQSVHQKEYKVATEADDIVTRALFDAISAEFDVSIQYVNFSSFDAILDSVAEGKSDFAANITFTEKRAKRFSYSRPTNIEYTYLFGHTDKTLDDIHNVGVPQDTIYSELIRHYYPDIEQVFYQGHDEAVELLNSGRVDGVVDAINQLKPMLLDGFDAQLLNDQISIKPVSIVSPKGLHLHELEAFSEYIHSEEVQKLLRERVAKYQFDLRQSALREGLSTLPIDLKQPIIIKLEPIFPYVVYNDDGTIEGMTAEVVYKSCDILNLNCEIVSQKNESWESMYSQFIQGDIDMIAPLTISRDRRAFSYFTQPHYSPSSVMVRRLGYKPNVYSHVSQLISERIGVVKEDFFDHLLSQMLPLKSLKRYENQQALIDALLEREVDYIAMDTAMLNHFLRLSELLPIEQDNAIGEFYQSQLSVGLAKSTKGELLAPYFSRAISMLNLDNIVARYDLRPDWRTALEYEVRLATQTQAVFLFVLIFAICVSIYLYRQSNTDNLTGLRNRRSLQLRFRQGVSPELAILYLDINRFKQINDTYGHRAGDMVLQQLSNDIKALWDGRSYRLGGDEFILIGNPTQAQLELAIEKLATITLQDGTLDEAHPISVSVGCSVNRQKTLSLESALHLADEDMYQRKQASRQETRQKPADEIRV</sequence>
<dbReference type="InterPro" id="IPR029787">
    <property type="entry name" value="Nucleotide_cyclase"/>
</dbReference>
<evidence type="ECO:0000256" key="1">
    <source>
        <dbReference type="ARBA" id="ARBA00010333"/>
    </source>
</evidence>
<dbReference type="SUPFAM" id="SSF55073">
    <property type="entry name" value="Nucleotide cyclase"/>
    <property type="match status" value="1"/>
</dbReference>
<evidence type="ECO:0000256" key="4">
    <source>
        <dbReference type="SAM" id="Phobius"/>
    </source>
</evidence>
<keyword evidence="2 5" id="KW-0732">Signal</keyword>
<protein>
    <submittedName>
        <fullName evidence="7">Diguanylate cyclase</fullName>
    </submittedName>
</protein>
<dbReference type="Proteomes" id="UP000315115">
    <property type="component" value="Chromosome 1"/>
</dbReference>
<organism evidence="7 8">
    <name type="scientific">Vibrio rotiferianus</name>
    <dbReference type="NCBI Taxonomy" id="190895"/>
    <lineage>
        <taxon>Bacteria</taxon>
        <taxon>Pseudomonadati</taxon>
        <taxon>Pseudomonadota</taxon>
        <taxon>Gammaproteobacteria</taxon>
        <taxon>Vibrionales</taxon>
        <taxon>Vibrionaceae</taxon>
        <taxon>Vibrio</taxon>
    </lineage>
</organism>
<comment type="similarity">
    <text evidence="1">Belongs to the bacterial solute-binding protein 3 family.</text>
</comment>
<dbReference type="CDD" id="cd01949">
    <property type="entry name" value="GGDEF"/>
    <property type="match status" value="1"/>
</dbReference>
<dbReference type="SUPFAM" id="SSF53850">
    <property type="entry name" value="Periplasmic binding protein-like II"/>
    <property type="match status" value="2"/>
</dbReference>
<feature type="chain" id="PRO_5022224013" evidence="5">
    <location>
        <begin position="23"/>
        <end position="668"/>
    </location>
</feature>
<keyword evidence="4" id="KW-1133">Transmembrane helix</keyword>
<accession>A0A510I3R6</accession>
<evidence type="ECO:0000256" key="3">
    <source>
        <dbReference type="SAM" id="MobiDB-lite"/>
    </source>
</evidence>
<evidence type="ECO:0000313" key="8">
    <source>
        <dbReference type="Proteomes" id="UP000315115"/>
    </source>
</evidence>
<keyword evidence="4" id="KW-0812">Transmembrane</keyword>
<dbReference type="InterPro" id="IPR043128">
    <property type="entry name" value="Rev_trsase/Diguanyl_cyclase"/>
</dbReference>
<dbReference type="SMART" id="SM00267">
    <property type="entry name" value="GGDEF"/>
    <property type="match status" value="1"/>
</dbReference>
<dbReference type="NCBIfam" id="TIGR00254">
    <property type="entry name" value="GGDEF"/>
    <property type="match status" value="1"/>
</dbReference>
<evidence type="ECO:0000256" key="2">
    <source>
        <dbReference type="ARBA" id="ARBA00022729"/>
    </source>
</evidence>
<dbReference type="Pfam" id="PF00497">
    <property type="entry name" value="SBP_bac_3"/>
    <property type="match status" value="2"/>
</dbReference>
<dbReference type="EMBL" id="AP019798">
    <property type="protein sequence ID" value="BBL88312.1"/>
    <property type="molecule type" value="Genomic_DNA"/>
</dbReference>
<dbReference type="AlphaFoldDB" id="A0A510I3R6"/>
<dbReference type="Gene3D" id="3.40.190.10">
    <property type="entry name" value="Periplasmic binding protein-like II"/>
    <property type="match status" value="4"/>
</dbReference>
<dbReference type="Gene3D" id="3.30.70.270">
    <property type="match status" value="1"/>
</dbReference>
<gene>
    <name evidence="7" type="ORF">VroAM7_09650</name>
</gene>
<dbReference type="RefSeq" id="WP_143692249.1">
    <property type="nucleotide sequence ID" value="NZ_AP019798.1"/>
</dbReference>
<dbReference type="PANTHER" id="PTHR35936">
    <property type="entry name" value="MEMBRANE-BOUND LYTIC MUREIN TRANSGLYCOSYLASE F"/>
    <property type="match status" value="1"/>
</dbReference>
<dbReference type="InterPro" id="IPR000160">
    <property type="entry name" value="GGDEF_dom"/>
</dbReference>
<dbReference type="SMART" id="SM00062">
    <property type="entry name" value="PBPb"/>
    <property type="match status" value="1"/>
</dbReference>
<dbReference type="PROSITE" id="PS50887">
    <property type="entry name" value="GGDEF"/>
    <property type="match status" value="1"/>
</dbReference>
<evidence type="ECO:0000313" key="7">
    <source>
        <dbReference type="EMBL" id="BBL88312.1"/>
    </source>
</evidence>
<feature type="domain" description="GGDEF" evidence="6">
    <location>
        <begin position="535"/>
        <end position="663"/>
    </location>
</feature>
<reference evidence="8" key="1">
    <citation type="submission" date="2019-07" db="EMBL/GenBank/DDBJ databases">
        <title>Complete Genome Sequences of Vibrion rotiferianus strain AM7.</title>
        <authorList>
            <person name="Miyazaki K."/>
            <person name="Wiseschart A."/>
            <person name="Pootanakit K."/>
            <person name="Ishimori K."/>
            <person name="Kitahara K."/>
        </authorList>
    </citation>
    <scope>NUCLEOTIDE SEQUENCE [LARGE SCALE GENOMIC DNA]</scope>
    <source>
        <strain evidence="8">AM7</strain>
    </source>
</reference>
<dbReference type="InterPro" id="IPR001638">
    <property type="entry name" value="Solute-binding_3/MltF_N"/>
</dbReference>